<sequence>MDTEVIGLWQAEKKDDVVILLNSKEEKEIVKCISNCVLKGKNDPMLVIKVFLRCSQGADGKEMKRFSEIYIGLIKILQKSEINSDTGFKIVSLLLTELDAAQPSCLNDIAQFYVSCVKDGSFNGSKASDLLPKIFSLLDTVESVPNGEGHIKGSELKSHLINSLCSCRWAPSVALHMAPLFKDIPLSQDELKFLIQKILRLFPELELADQPAVVFQLLVLSGKGNKRLVLEGLCKFYTGQDDANRGRSIMVDSEDLMSDNLDLRTLRQIEGTVILHVTQAFNQDQELGSELLKHFKTLQLIDPKKVVGPFNLCLLLSISQIHHFEEKVFEFVKASILKCLNDEDKCSKSLWARECYPQTIKTEHLVLEAVEHSTFDWDHVIQGLVKLGFSLMDSYGPRLVFGAMPENLPPEGLKTPAQLACQLGRKVLLKTFKGHEVVRHEILDQIFSHIIMRSTAPVTHYLGNNLTIPVSPPDLLSDAVHSAPQLLLESSAKVQEICLKLAELPPRSADGLLTSIQPLLKLSPLLKDTIIIVLRKAMFARQLNARKIGALGFLMILKNFKVLGCLPSSQISQPISLSQLQVDVHSQYNAASNEALFLIDVFTPQGLWDVLHRNSQLMMPVMDMLLSQLKKYYEDDNDVCPPLRLEPCITTQGDQVFLTEPLCHLICCIQQCVRKSEDILAKTNQADADDDDDEEDDDMSGSGRASLKQLQTILASLSSRLVDTEMEDFEIDKNADFSLNTSVGLKNNINASLLLGTYETLIEYTFETGKCSVESCTKVVDLFEKHAKLSSAVKEKPVSAAGKKGRPATPSSPTNSLMSMQGVANILRKILDNSNPDHEVGVRVLREKNLLLPYMIATAIQKLNQICNKGLCCQFGRSVGAVYEAFIHWNRYFYVHYVENQVPNGESADHKLISQCLEGLSTVVTIATNHGRVALLQCLANFEKECVEFKEHLNLRDSEVNEKIHKHIKKFQSLIITMLSEDSNPHQAKDVLQLITIVSSLASHLTTHSAEFEQVYNWVHKVATDEIIDDSSVCKQLLTTLLNLSHQTKNLPQLLRSVCQDIHSQFGDIQEDCEVEDKTHFALTKSSHCPPGVVLTAVLGCLEGELDHIEWVVRRHKADMQAAAATEEEDGLDTTQVETLDRSLCVRLGMLVNSFTELTSSAVKSRPCLQALLKALTKLYNTITSLAKHYISLYTSKAGHIGSRFEKLVTLVGRQLTQPTYSMIIFVQARSGLFTYSLRFLCSCSPSQAKSLKQMKTIPNLVFAMEQLEKFLIQLSKKSKVNIF</sequence>
<dbReference type="InterPro" id="IPR029314">
    <property type="entry name" value="FANCI_S4"/>
</dbReference>
<evidence type="ECO:0000259" key="6">
    <source>
        <dbReference type="Pfam" id="PF14679"/>
    </source>
</evidence>
<feature type="domain" description="FANCI solenoid 3" evidence="4">
    <location>
        <begin position="817"/>
        <end position="1039"/>
    </location>
</feature>
<evidence type="ECO:0008006" key="10">
    <source>
        <dbReference type="Google" id="ProtNLM"/>
    </source>
</evidence>
<dbReference type="Pfam" id="PF14679">
    <property type="entry name" value="FANCI_HD1"/>
    <property type="match status" value="1"/>
</dbReference>
<dbReference type="PANTHER" id="PTHR21818">
    <property type="entry name" value="BC025462 PROTEIN"/>
    <property type="match status" value="1"/>
</dbReference>
<dbReference type="InterPro" id="IPR026171">
    <property type="entry name" value="FANCI"/>
</dbReference>
<dbReference type="Pfam" id="PF14676">
    <property type="entry name" value="FANCI_S2"/>
    <property type="match status" value="1"/>
</dbReference>
<reference evidence="8 9" key="1">
    <citation type="submission" date="2019-01" db="EMBL/GenBank/DDBJ databases">
        <title>A draft genome assembly of the solar-powered sea slug Elysia chlorotica.</title>
        <authorList>
            <person name="Cai H."/>
            <person name="Li Q."/>
            <person name="Fang X."/>
            <person name="Li J."/>
            <person name="Curtis N.E."/>
            <person name="Altenburger A."/>
            <person name="Shibata T."/>
            <person name="Feng M."/>
            <person name="Maeda T."/>
            <person name="Schwartz J.A."/>
            <person name="Shigenobu S."/>
            <person name="Lundholm N."/>
            <person name="Nishiyama T."/>
            <person name="Yang H."/>
            <person name="Hasebe M."/>
            <person name="Li S."/>
            <person name="Pierce S.K."/>
            <person name="Wang J."/>
        </authorList>
    </citation>
    <scope>NUCLEOTIDE SEQUENCE [LARGE SCALE GENOMIC DNA]</scope>
    <source>
        <strain evidence="8">EC2010</strain>
        <tissue evidence="8">Whole organism of an adult</tissue>
    </source>
</reference>
<accession>A0A433UED8</accession>
<dbReference type="STRING" id="188477.A0A433UED8"/>
<protein>
    <recommendedName>
        <fullName evidence="10">FA complementation group I</fullName>
    </recommendedName>
</protein>
<keyword evidence="9" id="KW-1185">Reference proteome</keyword>
<organism evidence="8 9">
    <name type="scientific">Elysia chlorotica</name>
    <name type="common">Eastern emerald elysia</name>
    <name type="synonym">Sea slug</name>
    <dbReference type="NCBI Taxonomy" id="188477"/>
    <lineage>
        <taxon>Eukaryota</taxon>
        <taxon>Metazoa</taxon>
        <taxon>Spiralia</taxon>
        <taxon>Lophotrochozoa</taxon>
        <taxon>Mollusca</taxon>
        <taxon>Gastropoda</taxon>
        <taxon>Heterobranchia</taxon>
        <taxon>Euthyneura</taxon>
        <taxon>Panpulmonata</taxon>
        <taxon>Sacoglossa</taxon>
        <taxon>Placobranchoidea</taxon>
        <taxon>Plakobranchidae</taxon>
        <taxon>Elysia</taxon>
    </lineage>
</organism>
<feature type="non-terminal residue" evidence="8">
    <location>
        <position position="1284"/>
    </location>
</feature>
<feature type="region of interest" description="Disordered" evidence="1">
    <location>
        <begin position="684"/>
        <end position="703"/>
    </location>
</feature>
<evidence type="ECO:0000259" key="2">
    <source>
        <dbReference type="Pfam" id="PF14675"/>
    </source>
</evidence>
<feature type="domain" description="FANCI helical" evidence="6">
    <location>
        <begin position="286"/>
        <end position="371"/>
    </location>
</feature>
<dbReference type="InterPro" id="IPR029315">
    <property type="entry name" value="FANCI_S2"/>
</dbReference>
<gene>
    <name evidence="8" type="ORF">EGW08_000158</name>
</gene>
<dbReference type="PANTHER" id="PTHR21818:SF0">
    <property type="entry name" value="FANCONI ANEMIA GROUP I PROTEIN"/>
    <property type="match status" value="1"/>
</dbReference>
<dbReference type="EMBL" id="RQTK01000002">
    <property type="protein sequence ID" value="RUS92134.1"/>
    <property type="molecule type" value="Genomic_DNA"/>
</dbReference>
<feature type="domain" description="FANCI solenoid 4" evidence="5">
    <location>
        <begin position="1055"/>
        <end position="1283"/>
    </location>
</feature>
<evidence type="ECO:0000256" key="1">
    <source>
        <dbReference type="SAM" id="MobiDB-lite"/>
    </source>
</evidence>
<dbReference type="Pfam" id="PF14677">
    <property type="entry name" value="FANCI_S3"/>
    <property type="match status" value="1"/>
</dbReference>
<evidence type="ECO:0000313" key="9">
    <source>
        <dbReference type="Proteomes" id="UP000271974"/>
    </source>
</evidence>
<dbReference type="Proteomes" id="UP000271974">
    <property type="component" value="Unassembled WGS sequence"/>
</dbReference>
<feature type="domain" description="FANCI helical" evidence="7">
    <location>
        <begin position="605"/>
        <end position="794"/>
    </location>
</feature>
<feature type="domain" description="FANCI solenoid 2" evidence="3">
    <location>
        <begin position="380"/>
        <end position="554"/>
    </location>
</feature>
<evidence type="ECO:0000259" key="5">
    <source>
        <dbReference type="Pfam" id="PF14678"/>
    </source>
</evidence>
<dbReference type="InterPro" id="IPR029312">
    <property type="entry name" value="FANCI_HD2"/>
</dbReference>
<dbReference type="OrthoDB" id="195089at2759"/>
<evidence type="ECO:0000259" key="7">
    <source>
        <dbReference type="Pfam" id="PF14680"/>
    </source>
</evidence>
<dbReference type="InterPro" id="IPR029308">
    <property type="entry name" value="FANCI_S1"/>
</dbReference>
<dbReference type="Pfam" id="PF14680">
    <property type="entry name" value="FANCI_HD2"/>
    <property type="match status" value="1"/>
</dbReference>
<dbReference type="GO" id="GO:0070182">
    <property type="term" value="F:DNA polymerase binding"/>
    <property type="evidence" value="ECO:0007669"/>
    <property type="project" value="TreeGrafter"/>
</dbReference>
<feature type="compositionally biased region" description="Acidic residues" evidence="1">
    <location>
        <begin position="687"/>
        <end position="699"/>
    </location>
</feature>
<dbReference type="InterPro" id="IPR029313">
    <property type="entry name" value="FANCI_S3"/>
</dbReference>
<name>A0A433UED8_ELYCH</name>
<dbReference type="InterPro" id="IPR029310">
    <property type="entry name" value="FANCI_HD1"/>
</dbReference>
<evidence type="ECO:0000259" key="3">
    <source>
        <dbReference type="Pfam" id="PF14676"/>
    </source>
</evidence>
<feature type="domain" description="FANCI solenoid 1" evidence="2">
    <location>
        <begin position="65"/>
        <end position="280"/>
    </location>
</feature>
<feature type="region of interest" description="Disordered" evidence="1">
    <location>
        <begin position="796"/>
        <end position="815"/>
    </location>
</feature>
<dbReference type="Pfam" id="PF14675">
    <property type="entry name" value="FANCI_S1"/>
    <property type="match status" value="1"/>
</dbReference>
<dbReference type="GO" id="GO:0006281">
    <property type="term" value="P:DNA repair"/>
    <property type="evidence" value="ECO:0007669"/>
    <property type="project" value="InterPro"/>
</dbReference>
<dbReference type="Pfam" id="PF14678">
    <property type="entry name" value="FANCI_S4"/>
    <property type="match status" value="1"/>
</dbReference>
<evidence type="ECO:0000259" key="4">
    <source>
        <dbReference type="Pfam" id="PF14677"/>
    </source>
</evidence>
<evidence type="ECO:0000313" key="8">
    <source>
        <dbReference type="EMBL" id="RUS92134.1"/>
    </source>
</evidence>
<comment type="caution">
    <text evidence="8">The sequence shown here is derived from an EMBL/GenBank/DDBJ whole genome shotgun (WGS) entry which is preliminary data.</text>
</comment>
<proteinExistence type="predicted"/>